<accession>A0A4V2UR06</accession>
<evidence type="ECO:0000313" key="2">
    <source>
        <dbReference type="EMBL" id="TCS73857.1"/>
    </source>
</evidence>
<evidence type="ECO:0000256" key="1">
    <source>
        <dbReference type="SAM" id="Phobius"/>
    </source>
</evidence>
<organism evidence="2 3">
    <name type="scientific">Sulfuritortus calidifontis</name>
    <dbReference type="NCBI Taxonomy" id="1914471"/>
    <lineage>
        <taxon>Bacteria</taxon>
        <taxon>Pseudomonadati</taxon>
        <taxon>Pseudomonadota</taxon>
        <taxon>Betaproteobacteria</taxon>
        <taxon>Nitrosomonadales</taxon>
        <taxon>Thiobacillaceae</taxon>
        <taxon>Sulfuritortus</taxon>
    </lineage>
</organism>
<feature type="transmembrane region" description="Helical" evidence="1">
    <location>
        <begin position="12"/>
        <end position="33"/>
    </location>
</feature>
<dbReference type="EMBL" id="SLZY01000001">
    <property type="protein sequence ID" value="TCS73857.1"/>
    <property type="molecule type" value="Genomic_DNA"/>
</dbReference>
<feature type="transmembrane region" description="Helical" evidence="1">
    <location>
        <begin position="45"/>
        <end position="64"/>
    </location>
</feature>
<reference evidence="2 3" key="1">
    <citation type="submission" date="2019-03" db="EMBL/GenBank/DDBJ databases">
        <title>Genomic Encyclopedia of Type Strains, Phase IV (KMG-IV): sequencing the most valuable type-strain genomes for metagenomic binning, comparative biology and taxonomic classification.</title>
        <authorList>
            <person name="Goeker M."/>
        </authorList>
    </citation>
    <scope>NUCLEOTIDE SEQUENCE [LARGE SCALE GENOMIC DNA]</scope>
    <source>
        <strain evidence="2 3">DSM 103923</strain>
    </source>
</reference>
<keyword evidence="3" id="KW-1185">Reference proteome</keyword>
<protein>
    <submittedName>
        <fullName evidence="2">Uncharacterized protein</fullName>
    </submittedName>
</protein>
<feature type="transmembrane region" description="Helical" evidence="1">
    <location>
        <begin position="70"/>
        <end position="86"/>
    </location>
</feature>
<dbReference type="RefSeq" id="WP_126459769.1">
    <property type="nucleotide sequence ID" value="NZ_AP018721.1"/>
</dbReference>
<sequence>MIQPVELADFFTVFFSAAMVILFGALYALLFAYSRVKSVPRLMHLAYSAYAGLFVSVLVLGDAANLFQNTFWTFIVVLMLVGYLLAPHGIWHLCTRTHEHEHEDESEVQARNFFQQP</sequence>
<evidence type="ECO:0000313" key="3">
    <source>
        <dbReference type="Proteomes" id="UP000295135"/>
    </source>
</evidence>
<dbReference type="OrthoDB" id="5570031at2"/>
<gene>
    <name evidence="2" type="ORF">EDC61_10179</name>
</gene>
<keyword evidence="1" id="KW-0812">Transmembrane</keyword>
<comment type="caution">
    <text evidence="2">The sequence shown here is derived from an EMBL/GenBank/DDBJ whole genome shotgun (WGS) entry which is preliminary data.</text>
</comment>
<keyword evidence="1" id="KW-1133">Transmembrane helix</keyword>
<keyword evidence="1" id="KW-0472">Membrane</keyword>
<dbReference type="AlphaFoldDB" id="A0A4V2UR06"/>
<name>A0A4V2UR06_9PROT</name>
<proteinExistence type="predicted"/>
<dbReference type="Proteomes" id="UP000295135">
    <property type="component" value="Unassembled WGS sequence"/>
</dbReference>